<dbReference type="STRING" id="135651.G0MRX9"/>
<dbReference type="EMBL" id="GL379809">
    <property type="protein sequence ID" value="EGT42700.1"/>
    <property type="molecule type" value="Genomic_DNA"/>
</dbReference>
<dbReference type="PROSITE" id="PS50174">
    <property type="entry name" value="G_PATCH"/>
    <property type="match status" value="1"/>
</dbReference>
<dbReference type="GO" id="GO:0003676">
    <property type="term" value="F:nucleic acid binding"/>
    <property type="evidence" value="ECO:0007669"/>
    <property type="project" value="InterPro"/>
</dbReference>
<evidence type="ECO:0000313" key="4">
    <source>
        <dbReference type="Proteomes" id="UP000008068"/>
    </source>
</evidence>
<evidence type="ECO:0000313" key="3">
    <source>
        <dbReference type="EMBL" id="EGT42700.1"/>
    </source>
</evidence>
<dbReference type="AlphaFoldDB" id="G0MRX9"/>
<dbReference type="Pfam" id="PF01585">
    <property type="entry name" value="G-patch"/>
    <property type="match status" value="1"/>
</dbReference>
<dbReference type="PANTHER" id="PTHR12323:SF0">
    <property type="entry name" value="CALCIUM HOMEOSTASIS ENDOPLASMIC RETICULUM PROTEIN"/>
    <property type="match status" value="1"/>
</dbReference>
<proteinExistence type="predicted"/>
<dbReference type="OMA" id="HDRGAFH"/>
<organism evidence="4">
    <name type="scientific">Caenorhabditis brenneri</name>
    <name type="common">Nematode worm</name>
    <dbReference type="NCBI Taxonomy" id="135651"/>
    <lineage>
        <taxon>Eukaryota</taxon>
        <taxon>Metazoa</taxon>
        <taxon>Ecdysozoa</taxon>
        <taxon>Nematoda</taxon>
        <taxon>Chromadorea</taxon>
        <taxon>Rhabditida</taxon>
        <taxon>Rhabditina</taxon>
        <taxon>Rhabditomorpha</taxon>
        <taxon>Rhabditoidea</taxon>
        <taxon>Rhabditidae</taxon>
        <taxon>Peloderinae</taxon>
        <taxon>Caenorhabditis</taxon>
    </lineage>
</organism>
<dbReference type="InParanoid" id="G0MRX9"/>
<dbReference type="HOGENOM" id="CLU_2851749_0_0_1"/>
<gene>
    <name evidence="3" type="primary">Cbn-tag-65</name>
    <name evidence="3" type="ORF">CAEBREN_03520</name>
</gene>
<feature type="region of interest" description="Disordered" evidence="1">
    <location>
        <begin position="1"/>
        <end position="27"/>
    </location>
</feature>
<name>G0MRX9_CAEBE</name>
<evidence type="ECO:0000256" key="1">
    <source>
        <dbReference type="SAM" id="MobiDB-lite"/>
    </source>
</evidence>
<dbReference type="eggNOG" id="KOG4368">
    <property type="taxonomic scope" value="Eukaryota"/>
</dbReference>
<dbReference type="OrthoDB" id="5842326at2759"/>
<dbReference type="PANTHER" id="PTHR12323">
    <property type="entry name" value="SR-RELATED CTD ASSOCIATED FACTOR 6"/>
    <property type="match status" value="1"/>
</dbReference>
<reference evidence="4" key="1">
    <citation type="submission" date="2011-07" db="EMBL/GenBank/DDBJ databases">
        <authorList>
            <consortium name="Caenorhabditis brenneri Sequencing and Analysis Consortium"/>
            <person name="Wilson R.K."/>
        </authorList>
    </citation>
    <scope>NUCLEOTIDE SEQUENCE [LARGE SCALE GENOMIC DNA]</scope>
    <source>
        <strain evidence="4">PB2801</strain>
    </source>
</reference>
<protein>
    <submittedName>
        <fullName evidence="3">CBN-TAG-65 protein</fullName>
    </submittedName>
</protein>
<feature type="domain" description="G-patch" evidence="2">
    <location>
        <begin position="1"/>
        <end position="43"/>
    </location>
</feature>
<dbReference type="GO" id="GO:0006874">
    <property type="term" value="P:intracellular calcium ion homeostasis"/>
    <property type="evidence" value="ECO:0007669"/>
    <property type="project" value="TreeGrafter"/>
</dbReference>
<evidence type="ECO:0000259" key="2">
    <source>
        <dbReference type="PROSITE" id="PS50174"/>
    </source>
</evidence>
<dbReference type="Proteomes" id="UP000008068">
    <property type="component" value="Unassembled WGS sequence"/>
</dbReference>
<accession>G0MRX9</accession>
<dbReference type="InterPro" id="IPR000467">
    <property type="entry name" value="G_patch_dom"/>
</dbReference>
<sequence length="65" mass="7380">MAKMGWTSGRGLGSNEHGIVDPVSGGEIRDRNEQFMGLGRTLDPYEQFRKQRSGTYHDRGAFHRK</sequence>
<keyword evidence="4" id="KW-1185">Reference proteome</keyword>
<dbReference type="GO" id="GO:0048471">
    <property type="term" value="C:perinuclear region of cytoplasm"/>
    <property type="evidence" value="ECO:0007669"/>
    <property type="project" value="TreeGrafter"/>
</dbReference>